<dbReference type="KEGG" id="xbv:XBW1_0525"/>
<reference evidence="1 2" key="1">
    <citation type="submission" date="2014-02" db="EMBL/GenBank/DDBJ databases">
        <authorList>
            <person name="Genoscope - CEA"/>
        </authorList>
    </citation>
    <scope>NUCLEOTIDE SEQUENCE [LARGE SCALE GENOMIC DNA]</scope>
    <source>
        <strain evidence="1 2">CS03</strain>
    </source>
</reference>
<dbReference type="EMBL" id="FO818637">
    <property type="protein sequence ID" value="CDM87882.1"/>
    <property type="molecule type" value="Genomic_DNA"/>
</dbReference>
<dbReference type="AlphaFoldDB" id="A0A0B6X2A9"/>
<protein>
    <submittedName>
        <fullName evidence="1">Uncharacterized protein</fullName>
    </submittedName>
</protein>
<proteinExistence type="predicted"/>
<gene>
    <name evidence="1" type="ORF">XBW1_0525</name>
</gene>
<accession>A0A0B6X2A9</accession>
<organism evidence="1 2">
    <name type="scientific">Xenorhabdus bovienii</name>
    <name type="common">Xenorhabdus nematophila subsp. bovienii</name>
    <dbReference type="NCBI Taxonomy" id="40576"/>
    <lineage>
        <taxon>Bacteria</taxon>
        <taxon>Pseudomonadati</taxon>
        <taxon>Pseudomonadota</taxon>
        <taxon>Gammaproteobacteria</taxon>
        <taxon>Enterobacterales</taxon>
        <taxon>Morganellaceae</taxon>
        <taxon>Xenorhabdus</taxon>
    </lineage>
</organism>
<sequence>MLFLLVFIQIFIHGKMFILGRMRKQNERKLENKEKAMRTKTVSLLSQSLKFQIVTFFLIKNFLQN</sequence>
<name>A0A0B6X2A9_XENBV</name>
<dbReference type="Proteomes" id="UP000032930">
    <property type="component" value="Chromosome"/>
</dbReference>
<evidence type="ECO:0000313" key="1">
    <source>
        <dbReference type="EMBL" id="CDM87882.1"/>
    </source>
</evidence>
<evidence type="ECO:0000313" key="2">
    <source>
        <dbReference type="Proteomes" id="UP000032930"/>
    </source>
</evidence>